<comment type="caution">
    <text evidence="2">The sequence shown here is derived from an EMBL/GenBank/DDBJ whole genome shotgun (WGS) entry which is preliminary data.</text>
</comment>
<evidence type="ECO:0000313" key="2">
    <source>
        <dbReference type="EMBL" id="PLR38584.1"/>
    </source>
</evidence>
<reference evidence="2 3" key="1">
    <citation type="submission" date="2017-12" db="EMBL/GenBank/DDBJ databases">
        <title>Characterization of six clinical isolates of Enterochimera gen. nov., a novel genus of the Yersiniaciae family and the three species Enterochimera arupensis sp. nov., Enterochimera coloradensis sp. nov, and Enterochimera californica sp. nov.</title>
        <authorList>
            <person name="Rossi A."/>
            <person name="Fisher M."/>
        </authorList>
    </citation>
    <scope>NUCLEOTIDE SEQUENCE [LARGE SCALE GENOMIC DNA]</scope>
    <source>
        <strain evidence="3">2016-Iso4</strain>
    </source>
</reference>
<evidence type="ECO:0000259" key="1">
    <source>
        <dbReference type="Pfam" id="PF02464"/>
    </source>
</evidence>
<proteinExistence type="predicted"/>
<accession>A0A2N5E9K4</accession>
<gene>
    <name evidence="2" type="ORF">CYR32_06275</name>
</gene>
<dbReference type="NCBIfam" id="NF002975">
    <property type="entry name" value="PRK03661.1"/>
    <property type="match status" value="1"/>
</dbReference>
<dbReference type="Pfam" id="PF02464">
    <property type="entry name" value="CinA"/>
    <property type="match status" value="1"/>
</dbReference>
<dbReference type="RefSeq" id="WP_101823518.1">
    <property type="nucleotide sequence ID" value="NZ_PJZH01000003.1"/>
</dbReference>
<dbReference type="InterPro" id="IPR008136">
    <property type="entry name" value="CinA_C"/>
</dbReference>
<organism evidence="2 3">
    <name type="scientific">Chimaeribacter coloradensis</name>
    <dbReference type="NCBI Taxonomy" id="2060068"/>
    <lineage>
        <taxon>Bacteria</taxon>
        <taxon>Pseudomonadati</taxon>
        <taxon>Pseudomonadota</taxon>
        <taxon>Gammaproteobacteria</taxon>
        <taxon>Enterobacterales</taxon>
        <taxon>Yersiniaceae</taxon>
        <taxon>Chimaeribacter</taxon>
    </lineage>
</organism>
<dbReference type="Proteomes" id="UP000234503">
    <property type="component" value="Unassembled WGS sequence"/>
</dbReference>
<protein>
    <recommendedName>
        <fullName evidence="1">CinA C-terminal domain-containing protein</fullName>
    </recommendedName>
</protein>
<evidence type="ECO:0000313" key="3">
    <source>
        <dbReference type="Proteomes" id="UP000234503"/>
    </source>
</evidence>
<dbReference type="Gene3D" id="3.90.950.20">
    <property type="entry name" value="CinA-like"/>
    <property type="match status" value="1"/>
</dbReference>
<dbReference type="AlphaFoldDB" id="A0A2N5E9K4"/>
<dbReference type="SUPFAM" id="SSF142433">
    <property type="entry name" value="CinA-like"/>
    <property type="match status" value="1"/>
</dbReference>
<dbReference type="OrthoDB" id="9801454at2"/>
<sequence length="164" mass="16898">MSEKNLHALSVRLGERLQAASAWVTCAESCTGGLVAKAITDIAGSSAWFDRGFVTYSNAAKHDMLGVAESTLQAHGAVSEAVVREMAVGALKAAGAGYAVSISGIAGPGGGTAAKPVGTVWFGFAAQDGRIVAVKQHFSGDREAVRMQAAVFALQTLLDEFLEK</sequence>
<dbReference type="NCBIfam" id="TIGR00199">
    <property type="entry name" value="PncC_domain"/>
    <property type="match status" value="1"/>
</dbReference>
<keyword evidence="3" id="KW-1185">Reference proteome</keyword>
<dbReference type="EMBL" id="PJZH01000003">
    <property type="protein sequence ID" value="PLR38584.1"/>
    <property type="molecule type" value="Genomic_DNA"/>
</dbReference>
<name>A0A2N5E9K4_9GAMM</name>
<feature type="domain" description="CinA C-terminal" evidence="1">
    <location>
        <begin position="9"/>
        <end position="159"/>
    </location>
</feature>
<dbReference type="InterPro" id="IPR036653">
    <property type="entry name" value="CinA-like_C"/>
</dbReference>